<evidence type="ECO:0000256" key="5">
    <source>
        <dbReference type="ARBA" id="ARBA00022840"/>
    </source>
</evidence>
<dbReference type="PATRIC" id="fig|2702.100.peg.422"/>
<evidence type="ECO:0000256" key="4">
    <source>
        <dbReference type="ARBA" id="ARBA00022741"/>
    </source>
</evidence>
<feature type="binding site" evidence="9">
    <location>
        <position position="89"/>
    </location>
    <ligand>
        <name>substrate</name>
    </ligand>
</feature>
<evidence type="ECO:0000313" key="12">
    <source>
        <dbReference type="Proteomes" id="UP000070687"/>
    </source>
</evidence>
<dbReference type="Gene3D" id="3.40.50.620">
    <property type="entry name" value="HUPs"/>
    <property type="match status" value="1"/>
</dbReference>
<dbReference type="PANTHER" id="PTHR21342:SF1">
    <property type="entry name" value="PHOSPHOPANTETHEINE ADENYLYLTRANSFERASE"/>
    <property type="match status" value="1"/>
</dbReference>
<evidence type="ECO:0000256" key="2">
    <source>
        <dbReference type="ARBA" id="ARBA00022679"/>
    </source>
</evidence>
<dbReference type="CDD" id="cd02163">
    <property type="entry name" value="PPAT"/>
    <property type="match status" value="1"/>
</dbReference>
<evidence type="ECO:0000259" key="10">
    <source>
        <dbReference type="Pfam" id="PF01467"/>
    </source>
</evidence>
<dbReference type="PANTHER" id="PTHR21342">
    <property type="entry name" value="PHOSPHOPANTETHEINE ADENYLYLTRANSFERASE"/>
    <property type="match status" value="1"/>
</dbReference>
<keyword evidence="4 9" id="KW-0547">Nucleotide-binding</keyword>
<dbReference type="AlphaFoldDB" id="A0A133P025"/>
<dbReference type="HAMAP" id="MF_00151">
    <property type="entry name" value="PPAT_bact"/>
    <property type="match status" value="1"/>
</dbReference>
<keyword evidence="3 9" id="KW-0548">Nucleotidyltransferase</keyword>
<keyword evidence="1 9" id="KW-0963">Cytoplasm</keyword>
<dbReference type="GO" id="GO:0005524">
    <property type="term" value="F:ATP binding"/>
    <property type="evidence" value="ECO:0007669"/>
    <property type="project" value="UniProtKB-KW"/>
</dbReference>
<feature type="site" description="Transition state stabilizer" evidence="9">
    <location>
        <position position="17"/>
    </location>
</feature>
<sequence>MTIAVCPGSYDPVTAGHLDVIQRCTHLFDEVHVLVAVNAAKTPLFSESERVQIIREAVSSLPYAHNAHNTHDEHHQFGKIIVASTEGLITDYCTRVGATVIVKGLRQNGDYEAELGMALVNRKLAGIETLFLPADPILEHVSSSVVKDVARHGGNVTGMVPDNVIPLLQKRFAENSLQRSDNAATLSKRDRRVEDDE</sequence>
<keyword evidence="6 9" id="KW-0460">Magnesium</keyword>
<comment type="subcellular location">
    <subcellularLocation>
        <location evidence="9">Cytoplasm</location>
    </subcellularLocation>
</comment>
<evidence type="ECO:0000256" key="6">
    <source>
        <dbReference type="ARBA" id="ARBA00022842"/>
    </source>
</evidence>
<dbReference type="InterPro" id="IPR004821">
    <property type="entry name" value="Cyt_trans-like"/>
</dbReference>
<comment type="similarity">
    <text evidence="9">Belongs to the bacterial CoaD family.</text>
</comment>
<dbReference type="RefSeq" id="WP_064346978.1">
    <property type="nucleotide sequence ID" value="NZ_KQ956847.1"/>
</dbReference>
<evidence type="ECO:0000256" key="8">
    <source>
        <dbReference type="ARBA" id="ARBA00029346"/>
    </source>
</evidence>
<dbReference type="UniPathway" id="UPA00241">
    <property type="reaction ID" value="UER00355"/>
</dbReference>
<comment type="pathway">
    <text evidence="9">Cofactor biosynthesis; coenzyme A biosynthesis; CoA from (R)-pantothenate: step 4/5.</text>
</comment>
<feature type="binding site" evidence="9">
    <location>
        <position position="103"/>
    </location>
    <ligand>
        <name>substrate</name>
    </ligand>
</feature>
<feature type="binding site" evidence="9">
    <location>
        <position position="17"/>
    </location>
    <ligand>
        <name>ATP</name>
        <dbReference type="ChEBI" id="CHEBI:30616"/>
    </ligand>
</feature>
<dbReference type="SUPFAM" id="SSF52374">
    <property type="entry name" value="Nucleotidylyl transferase"/>
    <property type="match status" value="1"/>
</dbReference>
<name>A0A133P025_GARVA</name>
<protein>
    <recommendedName>
        <fullName evidence="9">Phosphopantetheine adenylyltransferase</fullName>
        <ecNumber evidence="9">2.7.7.3</ecNumber>
    </recommendedName>
    <alternativeName>
        <fullName evidence="9">Dephospho-CoA pyrophosphorylase</fullName>
    </alternativeName>
    <alternativeName>
        <fullName evidence="9">Pantetheine-phosphate adenylyltransferase</fullName>
        <shortName evidence="9">PPAT</shortName>
    </alternativeName>
</protein>
<comment type="caution">
    <text evidence="11">The sequence shown here is derived from an EMBL/GenBank/DDBJ whole genome shotgun (WGS) entry which is preliminary data.</text>
</comment>
<feature type="binding site" evidence="9">
    <location>
        <position position="114"/>
    </location>
    <ligand>
        <name>ATP</name>
        <dbReference type="ChEBI" id="CHEBI:30616"/>
    </ligand>
</feature>
<evidence type="ECO:0000256" key="3">
    <source>
        <dbReference type="ARBA" id="ARBA00022695"/>
    </source>
</evidence>
<organism evidence="11 12">
    <name type="scientific">Gardnerella vaginalis</name>
    <dbReference type="NCBI Taxonomy" id="2702"/>
    <lineage>
        <taxon>Bacteria</taxon>
        <taxon>Bacillati</taxon>
        <taxon>Actinomycetota</taxon>
        <taxon>Actinomycetes</taxon>
        <taxon>Bifidobacteriales</taxon>
        <taxon>Bifidobacteriaceae</taxon>
        <taxon>Gardnerella</taxon>
    </lineage>
</organism>
<dbReference type="EMBL" id="LRQB01000025">
    <property type="protein sequence ID" value="KXA21910.1"/>
    <property type="molecule type" value="Genomic_DNA"/>
</dbReference>
<feature type="binding site" evidence="9">
    <location>
        <begin position="9"/>
        <end position="10"/>
    </location>
    <ligand>
        <name>ATP</name>
        <dbReference type="ChEBI" id="CHEBI:30616"/>
    </ligand>
</feature>
<dbReference type="Proteomes" id="UP000070687">
    <property type="component" value="Unassembled WGS sequence"/>
</dbReference>
<dbReference type="EC" id="2.7.7.3" evidence="9"/>
<evidence type="ECO:0000256" key="9">
    <source>
        <dbReference type="HAMAP-Rule" id="MF_00151"/>
    </source>
</evidence>
<feature type="binding site" evidence="9">
    <location>
        <begin position="104"/>
        <end position="106"/>
    </location>
    <ligand>
        <name>ATP</name>
        <dbReference type="ChEBI" id="CHEBI:30616"/>
    </ligand>
</feature>
<gene>
    <name evidence="9" type="primary">coaD</name>
    <name evidence="11" type="ORF">HMPREF3208_00442</name>
</gene>
<proteinExistence type="inferred from homology"/>
<dbReference type="Pfam" id="PF01467">
    <property type="entry name" value="CTP_transf_like"/>
    <property type="match status" value="1"/>
</dbReference>
<dbReference type="GO" id="GO:0005737">
    <property type="term" value="C:cytoplasm"/>
    <property type="evidence" value="ECO:0007669"/>
    <property type="project" value="UniProtKB-SubCell"/>
</dbReference>
<keyword evidence="2 9" id="KW-0808">Transferase</keyword>
<evidence type="ECO:0000256" key="7">
    <source>
        <dbReference type="ARBA" id="ARBA00022993"/>
    </source>
</evidence>
<comment type="catalytic activity">
    <reaction evidence="8 9">
        <text>(R)-4'-phosphopantetheine + ATP + H(+) = 3'-dephospho-CoA + diphosphate</text>
        <dbReference type="Rhea" id="RHEA:19801"/>
        <dbReference type="ChEBI" id="CHEBI:15378"/>
        <dbReference type="ChEBI" id="CHEBI:30616"/>
        <dbReference type="ChEBI" id="CHEBI:33019"/>
        <dbReference type="ChEBI" id="CHEBI:57328"/>
        <dbReference type="ChEBI" id="CHEBI:61723"/>
        <dbReference type="EC" id="2.7.7.3"/>
    </reaction>
</comment>
<feature type="binding site" evidence="9">
    <location>
        <position position="41"/>
    </location>
    <ligand>
        <name>substrate</name>
    </ligand>
</feature>
<reference evidence="11 12" key="1">
    <citation type="submission" date="2016-01" db="EMBL/GenBank/DDBJ databases">
        <authorList>
            <person name="Oliw E.H."/>
        </authorList>
    </citation>
    <scope>NUCLEOTIDE SEQUENCE [LARGE SCALE GENOMIC DNA]</scope>
    <source>
        <strain evidence="11 12">PSS_7772B</strain>
    </source>
</reference>
<comment type="function">
    <text evidence="9">Reversibly transfers an adenylyl group from ATP to 4'-phosphopantetheine, yielding dephospho-CoA (dPCoA) and pyrophosphate.</text>
</comment>
<evidence type="ECO:0000256" key="1">
    <source>
        <dbReference type="ARBA" id="ARBA00022490"/>
    </source>
</evidence>
<accession>A0A133P025</accession>
<dbReference type="OrthoDB" id="9806661at2"/>
<feature type="binding site" evidence="9">
    <location>
        <position position="9"/>
    </location>
    <ligand>
        <name>substrate</name>
    </ligand>
</feature>
<keyword evidence="7 9" id="KW-0173">Coenzyme A biosynthesis</keyword>
<comment type="cofactor">
    <cofactor evidence="9">
        <name>Mg(2+)</name>
        <dbReference type="ChEBI" id="CHEBI:18420"/>
    </cofactor>
</comment>
<keyword evidence="5 9" id="KW-0067">ATP-binding</keyword>
<dbReference type="InterPro" id="IPR014729">
    <property type="entry name" value="Rossmann-like_a/b/a_fold"/>
</dbReference>
<dbReference type="NCBIfam" id="TIGR01510">
    <property type="entry name" value="coaD_prev_kdtB"/>
    <property type="match status" value="1"/>
</dbReference>
<dbReference type="InterPro" id="IPR001980">
    <property type="entry name" value="PPAT"/>
</dbReference>
<feature type="domain" description="Cytidyltransferase-like" evidence="10">
    <location>
        <begin position="5"/>
        <end position="147"/>
    </location>
</feature>
<evidence type="ECO:0000313" key="11">
    <source>
        <dbReference type="EMBL" id="KXA21910.1"/>
    </source>
</evidence>
<comment type="subunit">
    <text evidence="9">Homohexamer.</text>
</comment>
<dbReference type="PRINTS" id="PR01020">
    <property type="entry name" value="LPSBIOSNTHSS"/>
</dbReference>
<dbReference type="GO" id="GO:0004595">
    <property type="term" value="F:pantetheine-phosphate adenylyltransferase activity"/>
    <property type="evidence" value="ECO:0007669"/>
    <property type="project" value="UniProtKB-UniRule"/>
</dbReference>
<dbReference type="GO" id="GO:0015937">
    <property type="term" value="P:coenzyme A biosynthetic process"/>
    <property type="evidence" value="ECO:0007669"/>
    <property type="project" value="UniProtKB-UniRule"/>
</dbReference>
<feature type="binding site" evidence="9">
    <location>
        <begin position="138"/>
        <end position="144"/>
    </location>
    <ligand>
        <name>ATP</name>
        <dbReference type="ChEBI" id="CHEBI:30616"/>
    </ligand>
</feature>
<dbReference type="NCBIfam" id="TIGR00125">
    <property type="entry name" value="cyt_tran_rel"/>
    <property type="match status" value="1"/>
</dbReference>